<name>A0A7T0KFW5_9CORY</name>
<evidence type="ECO:0000313" key="2">
    <source>
        <dbReference type="EMBL" id="QPK80033.1"/>
    </source>
</evidence>
<protein>
    <submittedName>
        <fullName evidence="2">Amino acid-binding ACT domain protein</fullName>
    </submittedName>
</protein>
<dbReference type="EMBL" id="CP064954">
    <property type="protein sequence ID" value="QPK80033.1"/>
    <property type="molecule type" value="Genomic_DNA"/>
</dbReference>
<evidence type="ECO:0000259" key="1">
    <source>
        <dbReference type="PROSITE" id="PS51671"/>
    </source>
</evidence>
<dbReference type="PROSITE" id="PS51671">
    <property type="entry name" value="ACT"/>
    <property type="match status" value="1"/>
</dbReference>
<keyword evidence="3" id="KW-1185">Reference proteome</keyword>
<proteinExistence type="predicted"/>
<dbReference type="Proteomes" id="UP000594681">
    <property type="component" value="Chromosome"/>
</dbReference>
<feature type="domain" description="ACT" evidence="1">
    <location>
        <begin position="4"/>
        <end position="81"/>
    </location>
</feature>
<reference evidence="2 3" key="1">
    <citation type="submission" date="2020-11" db="EMBL/GenBank/DDBJ databases">
        <title>Corynebacterium sp. ZJ-599.</title>
        <authorList>
            <person name="Zhou J."/>
        </authorList>
    </citation>
    <scope>NUCLEOTIDE SEQUENCE [LARGE SCALE GENOMIC DNA]</scope>
    <source>
        <strain evidence="2 3">ZJ-599</strain>
    </source>
</reference>
<dbReference type="KEGG" id="cliz:G7Y31_04910"/>
<gene>
    <name evidence="2" type="ORF">G7Y31_04910</name>
</gene>
<sequence>MSFLIRVLVPDSPGSLGRLADALGAINADIESVDIVENFPDGTVMDDIVVSLPQGTMADEIITAAQGVTGVEIDSIRPFSGRVDRRGQIEFLANVVAQKNLTAAMEEVVAAIPRALTSNWAIVIDNGQPIRRIAASSAAPEDDGSNPPAIDVESARILHPDREDWIPESWSLLDSSLAAAPLGNTGLVLVMGRVGGPEYLASEVEHLGNLGTILGAFLR</sequence>
<organism evidence="2 3">
    <name type="scientific">Corynebacterium lizhenjunii</name>
    <dbReference type="NCBI Taxonomy" id="2709394"/>
    <lineage>
        <taxon>Bacteria</taxon>
        <taxon>Bacillati</taxon>
        <taxon>Actinomycetota</taxon>
        <taxon>Actinomycetes</taxon>
        <taxon>Mycobacteriales</taxon>
        <taxon>Corynebacteriaceae</taxon>
        <taxon>Corynebacterium</taxon>
    </lineage>
</organism>
<dbReference type="InterPro" id="IPR002912">
    <property type="entry name" value="ACT_dom"/>
</dbReference>
<accession>A0A7T0KFW5</accession>
<evidence type="ECO:0000313" key="3">
    <source>
        <dbReference type="Proteomes" id="UP000594681"/>
    </source>
</evidence>
<dbReference type="SUPFAM" id="SSF55021">
    <property type="entry name" value="ACT-like"/>
    <property type="match status" value="1"/>
</dbReference>
<dbReference type="InterPro" id="IPR045865">
    <property type="entry name" value="ACT-like_dom_sf"/>
</dbReference>
<dbReference type="RefSeq" id="WP_165009155.1">
    <property type="nucleotide sequence ID" value="NZ_CP064954.1"/>
</dbReference>
<dbReference type="AlphaFoldDB" id="A0A7T0KFW5"/>